<proteinExistence type="predicted"/>
<feature type="signal peptide" evidence="2">
    <location>
        <begin position="1"/>
        <end position="17"/>
    </location>
</feature>
<keyword evidence="1" id="KW-0812">Transmembrane</keyword>
<protein>
    <submittedName>
        <fullName evidence="3">Uncharacterized protein</fullName>
    </submittedName>
</protein>
<gene>
    <name evidence="3" type="ORF">TVAG_091450</name>
</gene>
<evidence type="ECO:0000313" key="4">
    <source>
        <dbReference type="Proteomes" id="UP000001542"/>
    </source>
</evidence>
<organism evidence="3 4">
    <name type="scientific">Trichomonas vaginalis (strain ATCC PRA-98 / G3)</name>
    <dbReference type="NCBI Taxonomy" id="412133"/>
    <lineage>
        <taxon>Eukaryota</taxon>
        <taxon>Metamonada</taxon>
        <taxon>Parabasalia</taxon>
        <taxon>Trichomonadida</taxon>
        <taxon>Trichomonadidae</taxon>
        <taxon>Trichomonas</taxon>
    </lineage>
</organism>
<keyword evidence="2" id="KW-0732">Signal</keyword>
<reference evidence="3" key="1">
    <citation type="submission" date="2006-10" db="EMBL/GenBank/DDBJ databases">
        <authorList>
            <person name="Amadeo P."/>
            <person name="Zhao Q."/>
            <person name="Wortman J."/>
            <person name="Fraser-Liggett C."/>
            <person name="Carlton J."/>
        </authorList>
    </citation>
    <scope>NUCLEOTIDE SEQUENCE</scope>
    <source>
        <strain evidence="3">G3</strain>
    </source>
</reference>
<name>A2G4G4_TRIV3</name>
<dbReference type="VEuPathDB" id="TrichDB:TVAG_091450"/>
<evidence type="ECO:0000256" key="1">
    <source>
        <dbReference type="SAM" id="Phobius"/>
    </source>
</evidence>
<keyword evidence="1" id="KW-1133">Transmembrane helix</keyword>
<dbReference type="AlphaFoldDB" id="A2G4G4"/>
<accession>A2G4G4</accession>
<dbReference type="InParanoid" id="A2G4G4"/>
<feature type="chain" id="PRO_5002643873" evidence="2">
    <location>
        <begin position="18"/>
        <end position="962"/>
    </location>
</feature>
<feature type="transmembrane region" description="Helical" evidence="1">
    <location>
        <begin position="919"/>
        <end position="941"/>
    </location>
</feature>
<reference evidence="3" key="2">
    <citation type="journal article" date="2007" name="Science">
        <title>Draft genome sequence of the sexually transmitted pathogen Trichomonas vaginalis.</title>
        <authorList>
            <person name="Carlton J.M."/>
            <person name="Hirt R.P."/>
            <person name="Silva J.C."/>
            <person name="Delcher A.L."/>
            <person name="Schatz M."/>
            <person name="Zhao Q."/>
            <person name="Wortman J.R."/>
            <person name="Bidwell S.L."/>
            <person name="Alsmark U.C.M."/>
            <person name="Besteiro S."/>
            <person name="Sicheritz-Ponten T."/>
            <person name="Noel C.J."/>
            <person name="Dacks J.B."/>
            <person name="Foster P.G."/>
            <person name="Simillion C."/>
            <person name="Van de Peer Y."/>
            <person name="Miranda-Saavedra D."/>
            <person name="Barton G.J."/>
            <person name="Westrop G.D."/>
            <person name="Mueller S."/>
            <person name="Dessi D."/>
            <person name="Fiori P.L."/>
            <person name="Ren Q."/>
            <person name="Paulsen I."/>
            <person name="Zhang H."/>
            <person name="Bastida-Corcuera F.D."/>
            <person name="Simoes-Barbosa A."/>
            <person name="Brown M.T."/>
            <person name="Hayes R.D."/>
            <person name="Mukherjee M."/>
            <person name="Okumura C.Y."/>
            <person name="Schneider R."/>
            <person name="Smith A.J."/>
            <person name="Vanacova S."/>
            <person name="Villalvazo M."/>
            <person name="Haas B.J."/>
            <person name="Pertea M."/>
            <person name="Feldblyum T.V."/>
            <person name="Utterback T.R."/>
            <person name="Shu C.L."/>
            <person name="Osoegawa K."/>
            <person name="de Jong P.J."/>
            <person name="Hrdy I."/>
            <person name="Horvathova L."/>
            <person name="Zubacova Z."/>
            <person name="Dolezal P."/>
            <person name="Malik S.B."/>
            <person name="Logsdon J.M. Jr."/>
            <person name="Henze K."/>
            <person name="Gupta A."/>
            <person name="Wang C.C."/>
            <person name="Dunne R.L."/>
            <person name="Upcroft J.A."/>
            <person name="Upcroft P."/>
            <person name="White O."/>
            <person name="Salzberg S.L."/>
            <person name="Tang P."/>
            <person name="Chiu C.-H."/>
            <person name="Lee Y.-S."/>
            <person name="Embley T.M."/>
            <person name="Coombs G.H."/>
            <person name="Mottram J.C."/>
            <person name="Tachezy J."/>
            <person name="Fraser-Liggett C.M."/>
            <person name="Johnson P.J."/>
        </authorList>
    </citation>
    <scope>NUCLEOTIDE SEQUENCE [LARGE SCALE GENOMIC DNA]</scope>
    <source>
        <strain evidence="3">G3</strain>
    </source>
</reference>
<keyword evidence="1" id="KW-0472">Membrane</keyword>
<sequence>MFLSLFALSYSLDFCIKAPDYDGECPSSKIIITDITKFYDSFATQYGNTLEILNTPNSIFAIDFSKFHDKTVSFIGSNTSMIAVDRPMDTYHSHIGIHNLTVRFDDTEWNPLFIYVTEFENVTFINAEKIFITTEQLITDAYSVQFFNNISTDILNLDLVGQGYFPTRNTNIYIDDVNLSTIYNLVMDTNISVSRKFLNISMNSFTFYIQSVYETDIQIIHNTDSVLKVASTSKEFFRANKYTFVIDNSNIEVGYSRYNEGPWVNTSGNSVVTLLDNAIYLSVFNGTTELHAIKGTSQSSTLNVFNDGILLLKDNVVPYQALTVQITDKAQIITDGTTVLQQNGIFNVVKTVSPSQIGENIILLITNPRSVKFINAEFTIDTIQMNDNENLYVFFDTDIHGSVLIKNGLEKFTANFKYARDIMPTNDEANKLINNNYYGICTPKITCDNISSKLVDAYVHGFNNDDSLVNFVCNKIDENYCIGVNLKQRPLDVYPQYCYAANDTDCIKPYLSLTDYSDMSKIVPKAAKEIIIDTESDMDDFISFKGLQKPSVTFIGKNLTKINLDSTEFGQLTFDNAQAVVEGNFKADSLKSTFNCVNFSGKASIESDNVELSFTTIEYLTGFKSAKVNLPEGPTVEYHEDGWQINGYRYHIPSENKPNLVFALPFTSTLPIYVQRCDCGCTNYTVPLPIEQTVGDFRVDFVKGWKDFGPVDLFQGNDKNYIRAVSVDSYIPLPVSSYKEISVDSTLQKVYFVKQNLTNNSISFSQGNATEIFLPNLTVFGSSRISKQEVNGKVFLMNATVSQNSNVTFDSLHLHNLTIYGQSNVDIIGNSTAFFNVKMTTSEYPFVNGSLSNIERFHVNWTINDINETKKVHIFEGNCTNTTIYPSKIQQKSKIVHASFVYENNNVYVNFIVEYDKTLIVMLIVSGFIIVGIVSVIFIFVCNKNKSEPNIPSSTPLLSNQD</sequence>
<evidence type="ECO:0000313" key="3">
    <source>
        <dbReference type="EMBL" id="EAX87948.1"/>
    </source>
</evidence>
<evidence type="ECO:0000256" key="2">
    <source>
        <dbReference type="SAM" id="SignalP"/>
    </source>
</evidence>
<dbReference type="VEuPathDB" id="TrichDB:TVAGG3_0994880"/>
<dbReference type="EMBL" id="DS114373">
    <property type="protein sequence ID" value="EAX87948.1"/>
    <property type="molecule type" value="Genomic_DNA"/>
</dbReference>
<dbReference type="RefSeq" id="XP_001300878.1">
    <property type="nucleotide sequence ID" value="XM_001300877.1"/>
</dbReference>
<keyword evidence="4" id="KW-1185">Reference proteome</keyword>
<dbReference type="Proteomes" id="UP000001542">
    <property type="component" value="Unassembled WGS sequence"/>
</dbReference>
<dbReference type="KEGG" id="tva:4745601"/>